<proteinExistence type="predicted"/>
<feature type="transmembrane region" description="Helical" evidence="5">
    <location>
        <begin position="215"/>
        <end position="237"/>
    </location>
</feature>
<dbReference type="InterPro" id="IPR002994">
    <property type="entry name" value="Surf1/Shy1"/>
</dbReference>
<protein>
    <recommendedName>
        <fullName evidence="7">SURF1-like protein</fullName>
    </recommendedName>
</protein>
<keyword evidence="4 5" id="KW-0472">Membrane</keyword>
<name>A0AA48LXR5_9ZZZZ</name>
<feature type="transmembrane region" description="Helical" evidence="5">
    <location>
        <begin position="174"/>
        <end position="195"/>
    </location>
</feature>
<evidence type="ECO:0000256" key="2">
    <source>
        <dbReference type="ARBA" id="ARBA00022692"/>
    </source>
</evidence>
<organism evidence="6">
    <name type="scientific">freshwater sediment metagenome</name>
    <dbReference type="NCBI Taxonomy" id="556182"/>
    <lineage>
        <taxon>unclassified sequences</taxon>
        <taxon>metagenomes</taxon>
        <taxon>ecological metagenomes</taxon>
    </lineage>
</organism>
<comment type="subcellular location">
    <subcellularLocation>
        <location evidence="1">Membrane</location>
    </subcellularLocation>
</comment>
<dbReference type="PANTHER" id="PTHR23427:SF2">
    <property type="entry name" value="SURFEIT LOCUS PROTEIN 1"/>
    <property type="match status" value="1"/>
</dbReference>
<evidence type="ECO:0000313" key="6">
    <source>
        <dbReference type="EMBL" id="CAJ0851256.1"/>
    </source>
</evidence>
<evidence type="ECO:0008006" key="7">
    <source>
        <dbReference type="Google" id="ProtNLM"/>
    </source>
</evidence>
<dbReference type="PROSITE" id="PS50895">
    <property type="entry name" value="SURF1"/>
    <property type="match status" value="1"/>
</dbReference>
<accession>A0AA48LXR5</accession>
<evidence type="ECO:0000256" key="5">
    <source>
        <dbReference type="SAM" id="Phobius"/>
    </source>
</evidence>
<dbReference type="Pfam" id="PF02104">
    <property type="entry name" value="SURF1"/>
    <property type="match status" value="1"/>
</dbReference>
<dbReference type="PANTHER" id="PTHR23427">
    <property type="entry name" value="SURFEIT LOCUS PROTEIN"/>
    <property type="match status" value="1"/>
</dbReference>
<dbReference type="CDD" id="cd06662">
    <property type="entry name" value="SURF1"/>
    <property type="match status" value="1"/>
</dbReference>
<evidence type="ECO:0000256" key="4">
    <source>
        <dbReference type="ARBA" id="ARBA00023136"/>
    </source>
</evidence>
<keyword evidence="2 5" id="KW-0812">Transmembrane</keyword>
<dbReference type="GO" id="GO:0016020">
    <property type="term" value="C:membrane"/>
    <property type="evidence" value="ECO:0007669"/>
    <property type="project" value="UniProtKB-SubCell"/>
</dbReference>
<sequence length="245" mass="26453">MTSGARALVWPGVATAVLFGLLMSLGLWQVRRLGEKEALIARVESRAHLAPAEAPSRDKWASLAPLDYDFSHVTAKGRYLADRDALIFMKPPEGFGLEPGYLVVGPFELASGGEILVERGFVPLSRMKDVAGRAPPTGEIEITGLMRAPQSRNMFTPGDTPQLRIWYTREPASIAATLGLAGAAPFTIALEAPASPGPNGYPRLVPVAPEFPNNHFTYALTWFSLAAALLVVFGLFARARLAQER</sequence>
<feature type="transmembrane region" description="Helical" evidence="5">
    <location>
        <begin position="6"/>
        <end position="28"/>
    </location>
</feature>
<gene>
    <name evidence="6" type="ORF">AMST5_00390</name>
</gene>
<dbReference type="AlphaFoldDB" id="A0AA48LXR5"/>
<dbReference type="EMBL" id="OY288114">
    <property type="protein sequence ID" value="CAJ0851256.1"/>
    <property type="molecule type" value="Genomic_DNA"/>
</dbReference>
<evidence type="ECO:0000256" key="3">
    <source>
        <dbReference type="ARBA" id="ARBA00022989"/>
    </source>
</evidence>
<keyword evidence="3 5" id="KW-1133">Transmembrane helix</keyword>
<reference evidence="6" key="1">
    <citation type="submission" date="2023-07" db="EMBL/GenBank/DDBJ databases">
        <authorList>
            <person name="Pelsma A.J. K."/>
        </authorList>
    </citation>
    <scope>NUCLEOTIDE SEQUENCE</scope>
</reference>
<evidence type="ECO:0000256" key="1">
    <source>
        <dbReference type="ARBA" id="ARBA00004370"/>
    </source>
</evidence>
<dbReference type="InterPro" id="IPR045214">
    <property type="entry name" value="Surf1/Surf4"/>
</dbReference>